<accession>A0A8T5GG80</accession>
<dbReference type="GO" id="GO:0044550">
    <property type="term" value="P:secondary metabolite biosynthetic process"/>
    <property type="evidence" value="ECO:0007669"/>
    <property type="project" value="TreeGrafter"/>
</dbReference>
<dbReference type="HAMAP" id="MF_01409">
    <property type="entry name" value="HMG_CoA_synth_arch"/>
    <property type="match status" value="1"/>
</dbReference>
<feature type="binding site" evidence="4">
    <location>
        <position position="235"/>
    </location>
    <ligand>
        <name>(3S)-3-hydroxy-3-methylglutaryl-CoA</name>
        <dbReference type="ChEBI" id="CHEBI:43074"/>
    </ligand>
</feature>
<dbReference type="EMBL" id="JABJNZ010000067">
    <property type="protein sequence ID" value="MBT4870991.1"/>
    <property type="molecule type" value="Genomic_DNA"/>
</dbReference>
<evidence type="ECO:0000256" key="1">
    <source>
        <dbReference type="ARBA" id="ARBA00022679"/>
    </source>
</evidence>
<feature type="binding site" evidence="4">
    <location>
        <position position="153"/>
    </location>
    <ligand>
        <name>(3S)-3-hydroxy-3-methylglutaryl-CoA</name>
        <dbReference type="ChEBI" id="CHEBI:43074"/>
    </ligand>
</feature>
<feature type="domain" description="Hydroxymethylglutaryl-coenzyme A synthase N-terminal" evidence="5">
    <location>
        <begin position="3"/>
        <end position="166"/>
    </location>
</feature>
<feature type="binding site" evidence="4">
    <location>
        <position position="240"/>
    </location>
    <ligand>
        <name>CoA</name>
        <dbReference type="ChEBI" id="CHEBI:57287"/>
        <note>ligand shared with acetoacetyl-CoA thiolase</note>
    </ligand>
</feature>
<dbReference type="InterPro" id="IPR013747">
    <property type="entry name" value="ACP_syn_III_C"/>
</dbReference>
<dbReference type="SUPFAM" id="SSF53901">
    <property type="entry name" value="Thiolase-like"/>
    <property type="match status" value="2"/>
</dbReference>
<feature type="binding site" evidence="4">
    <location>
        <position position="267"/>
    </location>
    <ligand>
        <name>(3S)-3-hydroxy-3-methylglutaryl-CoA</name>
        <dbReference type="ChEBI" id="CHEBI:43074"/>
    </ligand>
</feature>
<feature type="active site" description="Proton donor/acceptor" evidence="4">
    <location>
        <position position="80"/>
    </location>
</feature>
<keyword evidence="2 4" id="KW-0414">Isoprene biosynthesis</keyword>
<feature type="binding site" evidence="4">
    <location>
        <position position="112"/>
    </location>
    <ligand>
        <name>(3S)-3-hydroxy-3-methylglutaryl-CoA</name>
        <dbReference type="ChEBI" id="CHEBI:43074"/>
    </ligand>
</feature>
<name>A0A8T5GG80_9ARCH</name>
<feature type="domain" description="Beta-ketoacyl-[acyl-carrier-protein] synthase III C-terminal" evidence="6">
    <location>
        <begin position="219"/>
        <end position="303"/>
    </location>
</feature>
<feature type="active site" description="Acyl-thioester intermediate" evidence="4">
    <location>
        <position position="112"/>
    </location>
</feature>
<feature type="binding site" evidence="4">
    <location>
        <position position="202"/>
    </location>
    <ligand>
        <name>(3S)-3-hydroxy-3-methylglutaryl-CoA</name>
        <dbReference type="ChEBI" id="CHEBI:43074"/>
    </ligand>
</feature>
<comment type="catalytic activity">
    <reaction evidence="4">
        <text>acetoacetyl-CoA + acetyl-CoA + H2O = (3S)-3-hydroxy-3-methylglutaryl-CoA + CoA + H(+)</text>
        <dbReference type="Rhea" id="RHEA:10188"/>
        <dbReference type="ChEBI" id="CHEBI:15377"/>
        <dbReference type="ChEBI" id="CHEBI:15378"/>
        <dbReference type="ChEBI" id="CHEBI:43074"/>
        <dbReference type="ChEBI" id="CHEBI:57286"/>
        <dbReference type="ChEBI" id="CHEBI:57287"/>
        <dbReference type="ChEBI" id="CHEBI:57288"/>
        <dbReference type="EC" id="2.3.3.10"/>
    </reaction>
</comment>
<comment type="function">
    <text evidence="4">Catalyzes the condensation of acetyl-CoA with acetoacetyl-CoA to form 3-hydroxy-3-methylglutaryl-CoA (HMG-CoA). Functions in the mevalonate (MVA) pathway leading to isopentenyl diphosphate (IPP), a key precursor for the biosynthesis of isoprenoid compounds that are building blocks of archaeal membrane lipids.</text>
</comment>
<keyword evidence="1 4" id="KW-0808">Transferase</keyword>
<evidence type="ECO:0000259" key="6">
    <source>
        <dbReference type="Pfam" id="PF08541"/>
    </source>
</evidence>
<dbReference type="PANTHER" id="PTHR34069">
    <property type="entry name" value="3-OXOACYL-[ACYL-CARRIER-PROTEIN] SYNTHASE 3"/>
    <property type="match status" value="1"/>
</dbReference>
<sequence length="345" mass="36772">MAGIIGYGAYIPKYRVSAEEIAAVQEANANAIKRGLGLTEKSVPGKDEDTITIATHAARDALARAGINKKDIGAIYVGSESHPYAVKPSSAIVAEAIGIGNDYTAVDTEFACKAGSATIQINAGLVDSKMVKYGVSIGADTSQAEPGNALEYSAAAGGAAFIIGSNKESLAIIDKTVSFTSDTPDFWRRSMQAYPSHAGRFTGEPAYFKHVIGATKLLLEKTKTKIEDYTYVVFHMPNGKFPRAVAKIFKVTEEQLVPGLVVEKIGNTYSGSSLLGLAAVLDIAKPGDKILMTSYGSGSGSDSFALTVTEKITEAQGKARTTQDYIDRKEYLSYAKYLKHMETIH</sequence>
<dbReference type="Pfam" id="PF08541">
    <property type="entry name" value="ACP_syn_III_C"/>
    <property type="match status" value="1"/>
</dbReference>
<feature type="binding site" evidence="4">
    <location>
        <position position="297"/>
    </location>
    <ligand>
        <name>(3S)-3-hydroxy-3-methylglutaryl-CoA</name>
        <dbReference type="ChEBI" id="CHEBI:43074"/>
    </ligand>
</feature>
<dbReference type="InterPro" id="IPR016039">
    <property type="entry name" value="Thiolase-like"/>
</dbReference>
<dbReference type="GO" id="GO:0003985">
    <property type="term" value="F:acetyl-CoA C-acetyltransferase activity"/>
    <property type="evidence" value="ECO:0007669"/>
    <property type="project" value="UniProtKB-UniRule"/>
</dbReference>
<evidence type="ECO:0000256" key="3">
    <source>
        <dbReference type="ARBA" id="ARBA00023315"/>
    </source>
</evidence>
<evidence type="ECO:0000313" key="8">
    <source>
        <dbReference type="Proteomes" id="UP000722459"/>
    </source>
</evidence>
<proteinExistence type="inferred from homology"/>
<organism evidence="7 8">
    <name type="scientific">Candidatus Iainarchaeum sp</name>
    <dbReference type="NCBI Taxonomy" id="3101447"/>
    <lineage>
        <taxon>Archaea</taxon>
        <taxon>Candidatus Iainarchaeota</taxon>
        <taxon>Candidatus Iainarchaeia</taxon>
        <taxon>Candidatus Iainarchaeales</taxon>
        <taxon>Candidatus Iainarchaeaceae</taxon>
        <taxon>Candidatus Iainarchaeum</taxon>
    </lineage>
</organism>
<feature type="active site" description="Proton donor/acceptor" evidence="4">
    <location>
        <position position="235"/>
    </location>
</feature>
<comment type="subunit">
    <text evidence="4">Interacts with acetoacetyl-CoA thiolase that catalyzes the precedent step in the pathway and with a DUF35 protein. The acetoacetyl-CoA thiolase/HMG-CoA synthase complex channels the intermediate via a fused CoA-binding site, which allows for efficient coupling of the endergonic thiolase reaction with the exergonic HMGCS reaction.</text>
</comment>
<keyword evidence="3 4" id="KW-0012">Acyltransferase</keyword>
<evidence type="ECO:0000256" key="2">
    <source>
        <dbReference type="ARBA" id="ARBA00023229"/>
    </source>
</evidence>
<comment type="caution">
    <text evidence="7">The sequence shown here is derived from an EMBL/GenBank/DDBJ whole genome shotgun (WGS) entry which is preliminary data.</text>
</comment>
<dbReference type="PANTHER" id="PTHR34069:SF3">
    <property type="entry name" value="ACYL-COA:ACYL-COA ALKYLTRANSFERASE"/>
    <property type="match status" value="1"/>
</dbReference>
<dbReference type="NCBIfam" id="NF003274">
    <property type="entry name" value="PRK04262.1"/>
    <property type="match status" value="1"/>
</dbReference>
<feature type="binding site" evidence="4">
    <location>
        <position position="200"/>
    </location>
    <ligand>
        <name>CoA</name>
        <dbReference type="ChEBI" id="CHEBI:57287"/>
        <note>ligand shared with acetoacetyl-CoA thiolase</note>
    </ligand>
</feature>
<dbReference type="InterPro" id="IPR013528">
    <property type="entry name" value="HMG_CoA_synth_N"/>
</dbReference>
<dbReference type="Pfam" id="PF01154">
    <property type="entry name" value="HMG_CoA_synt_N"/>
    <property type="match status" value="1"/>
</dbReference>
<feature type="binding site" evidence="4">
    <location>
        <position position="29"/>
    </location>
    <ligand>
        <name>(3S)-3-hydroxy-3-methylglutaryl-CoA</name>
        <dbReference type="ChEBI" id="CHEBI:43074"/>
    </ligand>
</feature>
<dbReference type="Gene3D" id="3.40.47.10">
    <property type="match status" value="1"/>
</dbReference>
<comment type="pathway">
    <text evidence="4">Metabolic intermediate biosynthesis; (R)-mevalonate biosynthesis; (R)-mevalonate from acetyl-CoA: step 2/3.</text>
</comment>
<dbReference type="NCBIfam" id="TIGR00748">
    <property type="entry name" value="HMG_CoA_syn_Arc"/>
    <property type="match status" value="1"/>
</dbReference>
<comment type="caution">
    <text evidence="4">Lacks conserved residue(s) required for the propagation of feature annotation.</text>
</comment>
<comment type="similarity">
    <text evidence="4">Belongs to the thiolase-like superfamily. Archaeal HMG-CoA synthase family.</text>
</comment>
<dbReference type="EC" id="2.3.3.10" evidence="4"/>
<evidence type="ECO:0000256" key="4">
    <source>
        <dbReference type="HAMAP-Rule" id="MF_01409"/>
    </source>
</evidence>
<dbReference type="GO" id="GO:0004421">
    <property type="term" value="F:hydroxymethylglutaryl-CoA synthase activity"/>
    <property type="evidence" value="ECO:0007669"/>
    <property type="project" value="UniProtKB-EC"/>
</dbReference>
<dbReference type="Proteomes" id="UP000722459">
    <property type="component" value="Unassembled WGS sequence"/>
</dbReference>
<evidence type="ECO:0000313" key="7">
    <source>
        <dbReference type="EMBL" id="MBT4870991.1"/>
    </source>
</evidence>
<dbReference type="CDD" id="cd00827">
    <property type="entry name" value="init_cond_enzymes"/>
    <property type="match status" value="1"/>
</dbReference>
<protein>
    <recommendedName>
        <fullName evidence="4">Hydroxymethylglutaryl-CoA synthase</fullName>
        <shortName evidence="4">HMG-CoA synthase</shortName>
        <shortName evidence="4">HMGCS</shortName>
        <ecNumber evidence="4">2.3.3.10</ecNumber>
    </recommendedName>
</protein>
<dbReference type="GO" id="GO:0019287">
    <property type="term" value="P:isopentenyl diphosphate biosynthetic process, mevalonate pathway"/>
    <property type="evidence" value="ECO:0007669"/>
    <property type="project" value="UniProtKB-UniRule"/>
</dbReference>
<reference evidence="7" key="1">
    <citation type="journal article" date="2021" name="ISME J.">
        <title>Mercury methylation by metabolically versatile and cosmopolitan marine bacteria.</title>
        <authorList>
            <person name="Lin H."/>
            <person name="Ascher D.B."/>
            <person name="Myung Y."/>
            <person name="Lamborg C.H."/>
            <person name="Hallam S.J."/>
            <person name="Gionfriddo C.M."/>
            <person name="Holt K.E."/>
            <person name="Moreau J.W."/>
        </authorList>
    </citation>
    <scope>NUCLEOTIDE SEQUENCE</scope>
    <source>
        <strain evidence="7">SI075_bin30</strain>
    </source>
</reference>
<gene>
    <name evidence="7" type="ORF">HON47_05440</name>
</gene>
<dbReference type="InterPro" id="IPR004656">
    <property type="entry name" value="HMG_CoA_Synthase"/>
</dbReference>
<evidence type="ECO:0000259" key="5">
    <source>
        <dbReference type="Pfam" id="PF01154"/>
    </source>
</evidence>
<dbReference type="AlphaFoldDB" id="A0A8T5GG80"/>